<name>X1AZP0_9ZZZZ</name>
<reference evidence="2" key="1">
    <citation type="journal article" date="2014" name="Front. Microbiol.">
        <title>High frequency of phylogenetically diverse reductive dehalogenase-homologous genes in deep subseafloor sedimentary metagenomes.</title>
        <authorList>
            <person name="Kawai M."/>
            <person name="Futagami T."/>
            <person name="Toyoda A."/>
            <person name="Takaki Y."/>
            <person name="Nishi S."/>
            <person name="Hori S."/>
            <person name="Arai W."/>
            <person name="Tsubouchi T."/>
            <person name="Morono Y."/>
            <person name="Uchiyama I."/>
            <person name="Ito T."/>
            <person name="Fujiyama A."/>
            <person name="Inagaki F."/>
            <person name="Takami H."/>
        </authorList>
    </citation>
    <scope>NUCLEOTIDE SEQUENCE</scope>
    <source>
        <strain evidence="2">Expedition CK06-06</strain>
    </source>
</reference>
<organism evidence="2">
    <name type="scientific">marine sediment metagenome</name>
    <dbReference type="NCBI Taxonomy" id="412755"/>
    <lineage>
        <taxon>unclassified sequences</taxon>
        <taxon>metagenomes</taxon>
        <taxon>ecological metagenomes</taxon>
    </lineage>
</organism>
<sequence>MTVKKTPTKEAVRTITLTPTIITIVIAFDNALFFLIIFLIDDKMPSSSYL</sequence>
<evidence type="ECO:0000313" key="2">
    <source>
        <dbReference type="EMBL" id="GAG88200.1"/>
    </source>
</evidence>
<keyword evidence="1" id="KW-0472">Membrane</keyword>
<keyword evidence="1" id="KW-1133">Transmembrane helix</keyword>
<protein>
    <submittedName>
        <fullName evidence="2">Uncharacterized protein</fullName>
    </submittedName>
</protein>
<dbReference type="AlphaFoldDB" id="X1AZP0"/>
<feature type="transmembrane region" description="Helical" evidence="1">
    <location>
        <begin position="21"/>
        <end position="40"/>
    </location>
</feature>
<keyword evidence="1" id="KW-0812">Transmembrane</keyword>
<comment type="caution">
    <text evidence="2">The sequence shown here is derived from an EMBL/GenBank/DDBJ whole genome shotgun (WGS) entry which is preliminary data.</text>
</comment>
<accession>X1AZP0</accession>
<gene>
    <name evidence="2" type="ORF">S01H4_32451</name>
</gene>
<dbReference type="EMBL" id="BART01016962">
    <property type="protein sequence ID" value="GAG88200.1"/>
    <property type="molecule type" value="Genomic_DNA"/>
</dbReference>
<evidence type="ECO:0000256" key="1">
    <source>
        <dbReference type="SAM" id="Phobius"/>
    </source>
</evidence>
<proteinExistence type="predicted"/>